<dbReference type="AlphaFoldDB" id="A0A7S1CTC7"/>
<dbReference type="GO" id="GO:0051536">
    <property type="term" value="F:iron-sulfur cluster binding"/>
    <property type="evidence" value="ECO:0007669"/>
    <property type="project" value="InterPro"/>
</dbReference>
<dbReference type="InterPro" id="IPR031108">
    <property type="entry name" value="IscA_plant_cyanobact"/>
</dbReference>
<dbReference type="EMBL" id="HBFV01000205">
    <property type="protein sequence ID" value="CAD8927772.1"/>
    <property type="molecule type" value="Transcribed_RNA"/>
</dbReference>
<dbReference type="Gene3D" id="2.60.300.12">
    <property type="entry name" value="HesB-like domain"/>
    <property type="match status" value="1"/>
</dbReference>
<sequence>MAMPVNMMKQATLSQPTTMRLVPKTQSRINPRGYTSIGKIISTPPTLVNQQQRLVVVSATKETVKGPADPISLSDAALKHLCKLGEEKNEKPIVLRVGVKSGGCSGMSYVMDFASKEDPVDGDVIMDLAEGDVEIRIDPKSLLYLFGLQLDYSDELIGGGFKFSNPNASSSCGCGTSFSV</sequence>
<dbReference type="SUPFAM" id="SSF89360">
    <property type="entry name" value="HesB-like domain"/>
    <property type="match status" value="1"/>
</dbReference>
<dbReference type="GO" id="GO:0009570">
    <property type="term" value="C:chloroplast stroma"/>
    <property type="evidence" value="ECO:0007669"/>
    <property type="project" value="TreeGrafter"/>
</dbReference>
<dbReference type="InterPro" id="IPR017870">
    <property type="entry name" value="FeS_cluster_insertion_CS"/>
</dbReference>
<evidence type="ECO:0000259" key="1">
    <source>
        <dbReference type="Pfam" id="PF01521"/>
    </source>
</evidence>
<dbReference type="GO" id="GO:0016226">
    <property type="term" value="P:iron-sulfur cluster assembly"/>
    <property type="evidence" value="ECO:0007669"/>
    <property type="project" value="InterPro"/>
</dbReference>
<dbReference type="InterPro" id="IPR016092">
    <property type="entry name" value="ATAP"/>
</dbReference>
<feature type="domain" description="Core" evidence="1">
    <location>
        <begin position="71"/>
        <end position="175"/>
    </location>
</feature>
<dbReference type="PANTHER" id="PTHR47265">
    <property type="entry name" value="IRON-SULFUR ASSEMBLY PROTEIN ISCA, CHLOROPLASTIC"/>
    <property type="match status" value="1"/>
</dbReference>
<dbReference type="PROSITE" id="PS01152">
    <property type="entry name" value="HESB"/>
    <property type="match status" value="1"/>
</dbReference>
<evidence type="ECO:0000313" key="2">
    <source>
        <dbReference type="EMBL" id="CAD8927772.1"/>
    </source>
</evidence>
<proteinExistence type="predicted"/>
<gene>
    <name evidence="2" type="ORF">POKL1161_LOCUS125</name>
</gene>
<name>A0A7S1CTC7_9CHLO</name>
<dbReference type="PANTHER" id="PTHR47265:SF1">
    <property type="entry name" value="IRON-SULFUR ASSEMBLY PROTEIN ISCA, CHLOROPLASTIC"/>
    <property type="match status" value="1"/>
</dbReference>
<dbReference type="GO" id="GO:0030674">
    <property type="term" value="F:protein-macromolecule adaptor activity"/>
    <property type="evidence" value="ECO:0007669"/>
    <property type="project" value="TreeGrafter"/>
</dbReference>
<protein>
    <recommendedName>
        <fullName evidence="1">Core domain-containing protein</fullName>
    </recommendedName>
</protein>
<dbReference type="NCBIfam" id="TIGR00049">
    <property type="entry name" value="iron-sulfur cluster assembly accessory protein"/>
    <property type="match status" value="1"/>
</dbReference>
<organism evidence="2">
    <name type="scientific">Picochlorum oklahomense</name>
    <dbReference type="NCBI Taxonomy" id="249345"/>
    <lineage>
        <taxon>Eukaryota</taxon>
        <taxon>Viridiplantae</taxon>
        <taxon>Chlorophyta</taxon>
        <taxon>core chlorophytes</taxon>
        <taxon>Trebouxiophyceae</taxon>
        <taxon>Trebouxiophyceae incertae sedis</taxon>
        <taxon>Picochlorum</taxon>
    </lineage>
</organism>
<reference evidence="2" key="1">
    <citation type="submission" date="2021-01" db="EMBL/GenBank/DDBJ databases">
        <authorList>
            <person name="Corre E."/>
            <person name="Pelletier E."/>
            <person name="Niang G."/>
            <person name="Scheremetjew M."/>
            <person name="Finn R."/>
            <person name="Kale V."/>
            <person name="Holt S."/>
            <person name="Cochrane G."/>
            <person name="Meng A."/>
            <person name="Brown T."/>
            <person name="Cohen L."/>
        </authorList>
    </citation>
    <scope>NUCLEOTIDE SEQUENCE</scope>
    <source>
        <strain evidence="2">CCMP2329</strain>
    </source>
</reference>
<dbReference type="InterPro" id="IPR000361">
    <property type="entry name" value="ATAP_core_dom"/>
</dbReference>
<dbReference type="InterPro" id="IPR035903">
    <property type="entry name" value="HesB-like_dom_sf"/>
</dbReference>
<accession>A0A7S1CTC7</accession>
<dbReference type="Pfam" id="PF01521">
    <property type="entry name" value="Fe-S_biosyn"/>
    <property type="match status" value="1"/>
</dbReference>